<protein>
    <submittedName>
        <fullName evidence="1">Uncharacterized protein</fullName>
    </submittedName>
</protein>
<accession>A0ACD5GQA8</accession>
<reference evidence="1 2" key="1">
    <citation type="journal article" date="2016" name="Genome Announc.">
        <title>Draft Genome Sequence of the Thermotolerant Cyanobacterium Desertifilum sp. IPPAS B-1220.</title>
        <authorList>
            <person name="Mironov K.S."/>
            <person name="Sinetova M.A."/>
            <person name="Bolatkhan K."/>
            <person name="Zayadan B.K."/>
            <person name="Ustinova V.V."/>
            <person name="Kupriyanova E.V."/>
            <person name="Skrypnik A.N."/>
            <person name="Gogoleva N.E."/>
            <person name="Gogolev Y.V."/>
            <person name="Los D.A."/>
        </authorList>
    </citation>
    <scope>NUCLEOTIDE SEQUENCE [LARGE SCALE GENOMIC DNA]</scope>
    <source>
        <strain evidence="1 2">IPPAS B-1220</strain>
    </source>
</reference>
<evidence type="ECO:0000313" key="2">
    <source>
        <dbReference type="Proteomes" id="UP000095472"/>
    </source>
</evidence>
<keyword evidence="2" id="KW-1185">Reference proteome</keyword>
<dbReference type="Proteomes" id="UP000095472">
    <property type="component" value="Chromosome"/>
</dbReference>
<name>A0ACD5GQA8_9CYAN</name>
<dbReference type="EMBL" id="CP182909">
    <property type="protein sequence ID" value="XPM62812.1"/>
    <property type="molecule type" value="Genomic_DNA"/>
</dbReference>
<evidence type="ECO:0000313" key="1">
    <source>
        <dbReference type="EMBL" id="XPM62812.1"/>
    </source>
</evidence>
<gene>
    <name evidence="1" type="ORF">BH720_025075</name>
</gene>
<organism evidence="1 2">
    <name type="scientific">Desertifilum tharense IPPAS B-1220</name>
    <dbReference type="NCBI Taxonomy" id="1781255"/>
    <lineage>
        <taxon>Bacteria</taxon>
        <taxon>Bacillati</taxon>
        <taxon>Cyanobacteriota</taxon>
        <taxon>Cyanophyceae</taxon>
        <taxon>Desertifilales</taxon>
        <taxon>Desertifilaceae</taxon>
        <taxon>Desertifilum</taxon>
    </lineage>
</organism>
<proteinExistence type="predicted"/>
<sequence length="478" mass="53738">MSDSESSKLMKSLLGKLYQILTAGDGPAEASSDNFISWCVPGIPFKSEELLFASKATGASGDEERDLLLQASNFSRFVNFVPDVSGVYDTKKQETTYNQSGNLLWNTYSNVLQYSEISNAGELTDSQKQQLERWNGLLVETYEEEDIITGAKKQKTRPGSLVRAYKDKQQAYIQACLTYNSKRLAAMASETPEDVRDWRYNASLYRMSVQNAMDAWVSEGYKNEYEQITSAIDQITRRSLVLWKRKLDDNLDKSKQTDINGQNFYLTTFWTARFASATEGWTKFDFKQESVRAYSNYETNGWSVDVSATYGLFSGSLSNKGEISTTNDKLDVSNFSMSFEIIQVPILRPWFSPEFLTNAAWRFKSGLGMSELSSGGRPLKVASQPIRLQRFLFAISRQILENYTTKPALTNGILAPVSALDMVQFRLSGSYRNAYGESKFNSEVNQEGLSANGLQLIAFKCAVLPKSPNPSSDIKSWI</sequence>